<keyword evidence="8 14" id="KW-1133">Transmembrane helix</keyword>
<feature type="domain" description="C-X-C motif chemokine 16" evidence="16">
    <location>
        <begin position="24"/>
        <end position="115"/>
    </location>
</feature>
<dbReference type="CTD" id="58191"/>
<dbReference type="GO" id="GO:0005041">
    <property type="term" value="F:low-density lipoprotein particle receptor activity"/>
    <property type="evidence" value="ECO:0007669"/>
    <property type="project" value="InterPro"/>
</dbReference>
<evidence type="ECO:0000259" key="16">
    <source>
        <dbReference type="Pfam" id="PF20902"/>
    </source>
</evidence>
<dbReference type="GO" id="GO:0006898">
    <property type="term" value="P:receptor-mediated endocytosis"/>
    <property type="evidence" value="ECO:0007669"/>
    <property type="project" value="InterPro"/>
</dbReference>
<organism evidence="17 18">
    <name type="scientific">Carlito syrichta</name>
    <name type="common">Philippine tarsier</name>
    <name type="synonym">Tarsius syrichta</name>
    <dbReference type="NCBI Taxonomy" id="1868482"/>
    <lineage>
        <taxon>Eukaryota</taxon>
        <taxon>Metazoa</taxon>
        <taxon>Chordata</taxon>
        <taxon>Craniata</taxon>
        <taxon>Vertebrata</taxon>
        <taxon>Euteleostomi</taxon>
        <taxon>Mammalia</taxon>
        <taxon>Eutheria</taxon>
        <taxon>Euarchontoglires</taxon>
        <taxon>Primates</taxon>
        <taxon>Haplorrhini</taxon>
        <taxon>Tarsiiformes</taxon>
        <taxon>Tarsiidae</taxon>
        <taxon>Carlito</taxon>
    </lineage>
</organism>
<comment type="subcellular location">
    <subcellularLocation>
        <location evidence="1">Membrane</location>
        <topology evidence="1">Single-pass type I membrane protein</topology>
    </subcellularLocation>
</comment>
<evidence type="ECO:0000256" key="9">
    <source>
        <dbReference type="ARBA" id="ARBA00023136"/>
    </source>
</evidence>
<evidence type="ECO:0000256" key="15">
    <source>
        <dbReference type="SAM" id="SignalP"/>
    </source>
</evidence>
<evidence type="ECO:0000256" key="6">
    <source>
        <dbReference type="ARBA" id="ARBA00022692"/>
    </source>
</evidence>
<dbReference type="PANTHER" id="PTHR14385">
    <property type="entry name" value="CXC CHEMOKINE LIGAND"/>
    <property type="match status" value="1"/>
</dbReference>
<dbReference type="RefSeq" id="XP_021562630.1">
    <property type="nucleotide sequence ID" value="XM_021706955.1"/>
</dbReference>
<dbReference type="GO" id="GO:0010818">
    <property type="term" value="P:T cell chemotaxis"/>
    <property type="evidence" value="ECO:0007669"/>
    <property type="project" value="TreeGrafter"/>
</dbReference>
<dbReference type="GO" id="GO:0034612">
    <property type="term" value="P:response to tumor necrosis factor"/>
    <property type="evidence" value="ECO:0007669"/>
    <property type="project" value="InterPro"/>
</dbReference>
<dbReference type="KEGG" id="csyr:103276559"/>
<dbReference type="PANTHER" id="PTHR14385:SF0">
    <property type="entry name" value="C-X-C MOTIF CHEMOKINE 16"/>
    <property type="match status" value="1"/>
</dbReference>
<keyword evidence="17" id="KW-1185">Reference proteome</keyword>
<evidence type="ECO:0000256" key="3">
    <source>
        <dbReference type="ARBA" id="ARBA00017995"/>
    </source>
</evidence>
<evidence type="ECO:0000256" key="8">
    <source>
        <dbReference type="ARBA" id="ARBA00022989"/>
    </source>
</evidence>
<comment type="similarity">
    <text evidence="2">Belongs to the intercrine alpha (chemokine CxC) family.</text>
</comment>
<evidence type="ECO:0000256" key="4">
    <source>
        <dbReference type="ARBA" id="ARBA00022500"/>
    </source>
</evidence>
<keyword evidence="7 15" id="KW-0732">Signal</keyword>
<keyword evidence="6 14" id="KW-0812">Transmembrane</keyword>
<dbReference type="InterPro" id="IPR048585">
    <property type="entry name" value="CXCL16_dom"/>
</dbReference>
<evidence type="ECO:0000256" key="5">
    <source>
        <dbReference type="ARBA" id="ARBA00022514"/>
    </source>
</evidence>
<dbReference type="GO" id="GO:0005044">
    <property type="term" value="F:scavenger receptor activity"/>
    <property type="evidence" value="ECO:0007669"/>
    <property type="project" value="InterPro"/>
</dbReference>
<evidence type="ECO:0000256" key="7">
    <source>
        <dbReference type="ARBA" id="ARBA00022729"/>
    </source>
</evidence>
<feature type="signal peptide" evidence="15">
    <location>
        <begin position="1"/>
        <end position="26"/>
    </location>
</feature>
<feature type="region of interest" description="Disordered" evidence="13">
    <location>
        <begin position="110"/>
        <end position="165"/>
    </location>
</feature>
<reference evidence="18" key="1">
    <citation type="submission" date="2025-08" db="UniProtKB">
        <authorList>
            <consortium name="RefSeq"/>
        </authorList>
    </citation>
    <scope>IDENTIFICATION</scope>
</reference>
<name>A0A3Q0DKL1_CARSF</name>
<dbReference type="GO" id="GO:0034341">
    <property type="term" value="P:response to type II interferon"/>
    <property type="evidence" value="ECO:0007669"/>
    <property type="project" value="InterPro"/>
</dbReference>
<evidence type="ECO:0000256" key="2">
    <source>
        <dbReference type="ARBA" id="ARBA00010665"/>
    </source>
</evidence>
<dbReference type="Proteomes" id="UP000189704">
    <property type="component" value="Unplaced"/>
</dbReference>
<dbReference type="STRING" id="1868482.ENSTSYP00000025791"/>
<dbReference type="InterPro" id="IPR026296">
    <property type="entry name" value="CXCL16"/>
</dbReference>
<accession>A0A3Q0DKL1</accession>
<dbReference type="GO" id="GO:0016020">
    <property type="term" value="C:membrane"/>
    <property type="evidence" value="ECO:0007669"/>
    <property type="project" value="UniProtKB-SubCell"/>
</dbReference>
<evidence type="ECO:0000256" key="1">
    <source>
        <dbReference type="ARBA" id="ARBA00004479"/>
    </source>
</evidence>
<evidence type="ECO:0000256" key="11">
    <source>
        <dbReference type="ARBA" id="ARBA00023180"/>
    </source>
</evidence>
<proteinExistence type="inferred from homology"/>
<dbReference type="AlphaFoldDB" id="A0A3Q0DKL1"/>
<dbReference type="Pfam" id="PF20902">
    <property type="entry name" value="CXCL16"/>
    <property type="match status" value="1"/>
</dbReference>
<feature type="chain" id="PRO_5018106163" description="C-X-C motif chemokine 16" evidence="15">
    <location>
        <begin position="27"/>
        <end position="234"/>
    </location>
</feature>
<evidence type="ECO:0000313" key="18">
    <source>
        <dbReference type="RefSeq" id="XP_021562630.1"/>
    </source>
</evidence>
<dbReference type="GO" id="GO:0005615">
    <property type="term" value="C:extracellular space"/>
    <property type="evidence" value="ECO:0007669"/>
    <property type="project" value="UniProtKB-KW"/>
</dbReference>
<evidence type="ECO:0000256" key="13">
    <source>
        <dbReference type="SAM" id="MobiDB-lite"/>
    </source>
</evidence>
<dbReference type="GeneID" id="103276559"/>
<evidence type="ECO:0000256" key="12">
    <source>
        <dbReference type="ARBA" id="ARBA00032815"/>
    </source>
</evidence>
<evidence type="ECO:0000256" key="14">
    <source>
        <dbReference type="SAM" id="Phobius"/>
    </source>
</evidence>
<dbReference type="OrthoDB" id="9836360at2759"/>
<keyword evidence="10" id="KW-1015">Disulfide bond</keyword>
<evidence type="ECO:0000313" key="17">
    <source>
        <dbReference type="Proteomes" id="UP000189704"/>
    </source>
</evidence>
<keyword evidence="4" id="KW-0145">Chemotaxis</keyword>
<keyword evidence="5" id="KW-0202">Cytokine</keyword>
<dbReference type="GO" id="GO:0008009">
    <property type="term" value="F:chemokine activity"/>
    <property type="evidence" value="ECO:0007669"/>
    <property type="project" value="InterPro"/>
</dbReference>
<keyword evidence="9 14" id="KW-0472">Membrane</keyword>
<protein>
    <recommendedName>
        <fullName evidence="3">C-X-C motif chemokine 16</fullName>
    </recommendedName>
    <alternativeName>
        <fullName evidence="12">Transmembrane chemokine CXCL16</fullName>
    </alternativeName>
</protein>
<feature type="compositionally biased region" description="Polar residues" evidence="13">
    <location>
        <begin position="142"/>
        <end position="152"/>
    </location>
</feature>
<dbReference type="GO" id="GO:0030335">
    <property type="term" value="P:positive regulation of cell migration"/>
    <property type="evidence" value="ECO:0007669"/>
    <property type="project" value="InterPro"/>
</dbReference>
<sequence>MGPGWRPGSRALLLLLLAWLTVPGDGNEGSATGSCRCDKIFPSNAPPSSQEMDRLRRRLKAYHRCSRFVRFQLHSWTVCGGSSDKWVQELMSCFDHRECGYTHSGSLAHEKHLRPHSTRISKPSEKAPSAMGTPAQTLLPATLQSTQHSTLPPGSPSLDKGLTLPNEFTTSTVGHSLKVGPEAGTNQMQLEEKAGPTIGAVLLLILIIFTAVLMYVCKKRRRQSLQSSLGKLDL</sequence>
<evidence type="ECO:0000256" key="10">
    <source>
        <dbReference type="ARBA" id="ARBA00023157"/>
    </source>
</evidence>
<keyword evidence="11" id="KW-0325">Glycoprotein</keyword>
<dbReference type="GO" id="GO:0030307">
    <property type="term" value="P:positive regulation of cell growth"/>
    <property type="evidence" value="ECO:0007669"/>
    <property type="project" value="InterPro"/>
</dbReference>
<gene>
    <name evidence="18" type="primary">CXCL16</name>
</gene>
<feature type="transmembrane region" description="Helical" evidence="14">
    <location>
        <begin position="198"/>
        <end position="217"/>
    </location>
</feature>